<dbReference type="HOGENOM" id="CLU_3309463_0_0_9"/>
<evidence type="ECO:0000313" key="2">
    <source>
        <dbReference type="Proteomes" id="UP000005798"/>
    </source>
</evidence>
<reference evidence="1" key="2">
    <citation type="submission" date="2014-06" db="EMBL/GenBank/DDBJ databases">
        <title>Draft genome sequence of Clostridium ramosum(DSM 1402).</title>
        <authorList>
            <person name="Sudarsanam P."/>
            <person name="Ley R."/>
            <person name="Guruge J."/>
            <person name="Turnbaugh P.J."/>
            <person name="Mahowald M."/>
            <person name="Liep D."/>
            <person name="Gordon J."/>
        </authorList>
    </citation>
    <scope>NUCLEOTIDE SEQUENCE</scope>
    <source>
        <strain evidence="1">DSM 1402</strain>
    </source>
</reference>
<reference evidence="1" key="1">
    <citation type="submission" date="2007-11" db="EMBL/GenBank/DDBJ databases">
        <authorList>
            <person name="Fulton L."/>
            <person name="Clifton S."/>
            <person name="Fulton B."/>
            <person name="Xu J."/>
            <person name="Minx P."/>
            <person name="Pepin K.H."/>
            <person name="Johnson M."/>
            <person name="Thiruvilangam P."/>
            <person name="Bhonagiri V."/>
            <person name="Nash W.E."/>
            <person name="Mardis E.R."/>
            <person name="Wilson R.K."/>
        </authorList>
    </citation>
    <scope>NUCLEOTIDE SEQUENCE [LARGE SCALE GENOMIC DNA]</scope>
    <source>
        <strain evidence="1">DSM 1402</strain>
    </source>
</reference>
<evidence type="ECO:0000313" key="1">
    <source>
        <dbReference type="EMBL" id="EDS19135.1"/>
    </source>
</evidence>
<proteinExistence type="predicted"/>
<dbReference type="EMBL" id="ABFX02000004">
    <property type="protein sequence ID" value="EDS19135.1"/>
    <property type="molecule type" value="Genomic_DNA"/>
</dbReference>
<organism evidence="1 2">
    <name type="scientific">Thomasclavelia ramosa DSM 1402</name>
    <dbReference type="NCBI Taxonomy" id="445974"/>
    <lineage>
        <taxon>Bacteria</taxon>
        <taxon>Bacillati</taxon>
        <taxon>Bacillota</taxon>
        <taxon>Erysipelotrichia</taxon>
        <taxon>Erysipelotrichales</taxon>
        <taxon>Coprobacillaceae</taxon>
        <taxon>Thomasclavelia</taxon>
    </lineage>
</organism>
<comment type="caution">
    <text evidence="1">The sequence shown here is derived from an EMBL/GenBank/DDBJ whole genome shotgun (WGS) entry which is preliminary data.</text>
</comment>
<accession>B0N3W3</accession>
<keyword evidence="2" id="KW-1185">Reference proteome</keyword>
<name>B0N3W3_9FIRM</name>
<sequence>MKAQPRVFTAKYSEPQVINSDVMGERSSVTKSSRLRIEI</sequence>
<dbReference type="Proteomes" id="UP000005798">
    <property type="component" value="Unassembled WGS sequence"/>
</dbReference>
<dbReference type="AlphaFoldDB" id="B0N3W3"/>
<protein>
    <submittedName>
        <fullName evidence="1">Uncharacterized protein</fullName>
    </submittedName>
</protein>
<gene>
    <name evidence="1" type="ORF">CLORAM_01132</name>
</gene>